<accession>I4AQV7</accession>
<dbReference type="OrthoDB" id="9803035at2"/>
<dbReference type="SUPFAM" id="SSF69593">
    <property type="entry name" value="Glycerol-3-phosphate (1)-acyltransferase"/>
    <property type="match status" value="1"/>
</dbReference>
<keyword evidence="3 6" id="KW-0012">Acyltransferase</keyword>
<name>I4AQV7_BERLS</name>
<dbReference type="GO" id="GO:0006654">
    <property type="term" value="P:phosphatidic acid biosynthetic process"/>
    <property type="evidence" value="ECO:0007669"/>
    <property type="project" value="TreeGrafter"/>
</dbReference>
<keyword evidence="2 6" id="KW-0808">Transferase</keyword>
<evidence type="ECO:0000256" key="4">
    <source>
        <dbReference type="SAM" id="Phobius"/>
    </source>
</evidence>
<dbReference type="RefSeq" id="WP_014799765.1">
    <property type="nucleotide sequence ID" value="NC_018018.1"/>
</dbReference>
<dbReference type="STRING" id="880071.Fleli_4044"/>
<feature type="domain" description="Phospholipid/glycerol acyltransferase" evidence="5">
    <location>
        <begin position="79"/>
        <end position="200"/>
    </location>
</feature>
<dbReference type="KEGG" id="fli:Fleli_4044"/>
<keyword evidence="7" id="KW-1185">Reference proteome</keyword>
<gene>
    <name evidence="6" type="ordered locus">Fleli_4044</name>
</gene>
<dbReference type="EMBL" id="CP003345">
    <property type="protein sequence ID" value="AFM06342.1"/>
    <property type="molecule type" value="Genomic_DNA"/>
</dbReference>
<evidence type="ECO:0000256" key="2">
    <source>
        <dbReference type="ARBA" id="ARBA00022679"/>
    </source>
</evidence>
<dbReference type="Pfam" id="PF01553">
    <property type="entry name" value="Acyltransferase"/>
    <property type="match status" value="1"/>
</dbReference>
<keyword evidence="4" id="KW-0812">Transmembrane</keyword>
<dbReference type="SMART" id="SM00563">
    <property type="entry name" value="PlsC"/>
    <property type="match status" value="1"/>
</dbReference>
<dbReference type="PATRIC" id="fig|880071.3.peg.4046"/>
<keyword evidence="4" id="KW-0472">Membrane</keyword>
<evidence type="ECO:0000313" key="6">
    <source>
        <dbReference type="EMBL" id="AFM06342.1"/>
    </source>
</evidence>
<evidence type="ECO:0000313" key="7">
    <source>
        <dbReference type="Proteomes" id="UP000006054"/>
    </source>
</evidence>
<dbReference type="GO" id="GO:0003841">
    <property type="term" value="F:1-acylglycerol-3-phosphate O-acyltransferase activity"/>
    <property type="evidence" value="ECO:0007669"/>
    <property type="project" value="TreeGrafter"/>
</dbReference>
<comment type="pathway">
    <text evidence="1">Lipid metabolism.</text>
</comment>
<dbReference type="eggNOG" id="COG0204">
    <property type="taxonomic scope" value="Bacteria"/>
</dbReference>
<dbReference type="HOGENOM" id="CLU_027938_6_4_10"/>
<proteinExistence type="predicted"/>
<dbReference type="InterPro" id="IPR002123">
    <property type="entry name" value="Plipid/glycerol_acylTrfase"/>
</dbReference>
<protein>
    <submittedName>
        <fullName evidence="6">1-acyl-sn-glycerol-3-phosphate acyltransferase</fullName>
    </submittedName>
</protein>
<feature type="transmembrane region" description="Helical" evidence="4">
    <location>
        <begin position="7"/>
        <end position="30"/>
    </location>
</feature>
<evidence type="ECO:0000259" key="5">
    <source>
        <dbReference type="SMART" id="SM00563"/>
    </source>
</evidence>
<dbReference type="Proteomes" id="UP000006054">
    <property type="component" value="Chromosome"/>
</dbReference>
<dbReference type="CDD" id="cd07989">
    <property type="entry name" value="LPLAT_AGPAT-like"/>
    <property type="match status" value="1"/>
</dbReference>
<reference evidence="7" key="1">
    <citation type="submission" date="2012-06" db="EMBL/GenBank/DDBJ databases">
        <title>The complete genome of Flexibacter litoralis DSM 6794.</title>
        <authorList>
            <person name="Lucas S."/>
            <person name="Copeland A."/>
            <person name="Lapidus A."/>
            <person name="Glavina del Rio T."/>
            <person name="Dalin E."/>
            <person name="Tice H."/>
            <person name="Bruce D."/>
            <person name="Goodwin L."/>
            <person name="Pitluck S."/>
            <person name="Peters L."/>
            <person name="Ovchinnikova G."/>
            <person name="Lu M."/>
            <person name="Kyrpides N."/>
            <person name="Mavromatis K."/>
            <person name="Ivanova N."/>
            <person name="Brettin T."/>
            <person name="Detter J.C."/>
            <person name="Han C."/>
            <person name="Larimer F."/>
            <person name="Land M."/>
            <person name="Hauser L."/>
            <person name="Markowitz V."/>
            <person name="Cheng J.-F."/>
            <person name="Hugenholtz P."/>
            <person name="Woyke T."/>
            <person name="Wu D."/>
            <person name="Spring S."/>
            <person name="Lang E."/>
            <person name="Kopitz M."/>
            <person name="Brambilla E."/>
            <person name="Klenk H.-P."/>
            <person name="Eisen J.A."/>
        </authorList>
    </citation>
    <scope>NUCLEOTIDE SEQUENCE [LARGE SCALE GENOMIC DNA]</scope>
    <source>
        <strain evidence="7">ATCC 23117 / DSM 6794 / NBRC 15988 / NCIMB 1366 / Sio-4</strain>
    </source>
</reference>
<keyword evidence="4" id="KW-1133">Transmembrane helix</keyword>
<dbReference type="PANTHER" id="PTHR10434">
    <property type="entry name" value="1-ACYL-SN-GLYCEROL-3-PHOSPHATE ACYLTRANSFERASE"/>
    <property type="match status" value="1"/>
</dbReference>
<organism evidence="6 7">
    <name type="scientific">Bernardetia litoralis (strain ATCC 23117 / DSM 6794 / NBRC 15988 / NCIMB 1366 / Fx l1 / Sio-4)</name>
    <name type="common">Flexibacter litoralis</name>
    <dbReference type="NCBI Taxonomy" id="880071"/>
    <lineage>
        <taxon>Bacteria</taxon>
        <taxon>Pseudomonadati</taxon>
        <taxon>Bacteroidota</taxon>
        <taxon>Cytophagia</taxon>
        <taxon>Cytophagales</taxon>
        <taxon>Bernardetiaceae</taxon>
        <taxon>Bernardetia</taxon>
    </lineage>
</organism>
<evidence type="ECO:0000256" key="3">
    <source>
        <dbReference type="ARBA" id="ARBA00023315"/>
    </source>
</evidence>
<evidence type="ECO:0000256" key="1">
    <source>
        <dbReference type="ARBA" id="ARBA00005189"/>
    </source>
</evidence>
<dbReference type="AlphaFoldDB" id="I4AQV7"/>
<sequence length="256" mass="29817">MNIFHKIISWLLTPIFIFIFFITLCIFHVFQVISLNLFGYKGHKKSVDYMVFWLMQALRVLGARLPNMKQPNLPTDRPIIVVANHQSIYDVPAILWTFRKYHPKFVSKKELEYGTPAISYNLRHGGSVLIDRKDRKQSLTAMNQFSKYIAKNNYAGCIFPEGTRSKDGKMLDFKPAGMLMMFKSMKENPPIVVPVVIDNFWKIQRYYFKPIPFGINFQLKVLEPIDMKIWLEEGNSSTSLIAETEKRIKEALINKA</sequence>
<dbReference type="PANTHER" id="PTHR10434:SF11">
    <property type="entry name" value="1-ACYL-SN-GLYCEROL-3-PHOSPHATE ACYLTRANSFERASE"/>
    <property type="match status" value="1"/>
</dbReference>